<proteinExistence type="predicted"/>
<organism evidence="2 3">
    <name type="scientific">Schizothecium vesticola</name>
    <dbReference type="NCBI Taxonomy" id="314040"/>
    <lineage>
        <taxon>Eukaryota</taxon>
        <taxon>Fungi</taxon>
        <taxon>Dikarya</taxon>
        <taxon>Ascomycota</taxon>
        <taxon>Pezizomycotina</taxon>
        <taxon>Sordariomycetes</taxon>
        <taxon>Sordariomycetidae</taxon>
        <taxon>Sordariales</taxon>
        <taxon>Schizotheciaceae</taxon>
        <taxon>Schizothecium</taxon>
    </lineage>
</organism>
<feature type="transmembrane region" description="Helical" evidence="1">
    <location>
        <begin position="242"/>
        <end position="270"/>
    </location>
</feature>
<keyword evidence="1" id="KW-1133">Transmembrane helix</keyword>
<dbReference type="EMBL" id="JAUKUD010000005">
    <property type="protein sequence ID" value="KAK0743860.1"/>
    <property type="molecule type" value="Genomic_DNA"/>
</dbReference>
<keyword evidence="3" id="KW-1185">Reference proteome</keyword>
<dbReference type="AlphaFoldDB" id="A0AA40EQX1"/>
<reference evidence="2" key="1">
    <citation type="submission" date="2023-06" db="EMBL/GenBank/DDBJ databases">
        <title>Genome-scale phylogeny and comparative genomics of the fungal order Sordariales.</title>
        <authorList>
            <consortium name="Lawrence Berkeley National Laboratory"/>
            <person name="Hensen N."/>
            <person name="Bonometti L."/>
            <person name="Westerberg I."/>
            <person name="Brannstrom I.O."/>
            <person name="Guillou S."/>
            <person name="Cros-Aarteil S."/>
            <person name="Calhoun S."/>
            <person name="Haridas S."/>
            <person name="Kuo A."/>
            <person name="Mondo S."/>
            <person name="Pangilinan J."/>
            <person name="Riley R."/>
            <person name="LaButti K."/>
            <person name="Andreopoulos B."/>
            <person name="Lipzen A."/>
            <person name="Chen C."/>
            <person name="Yanf M."/>
            <person name="Daum C."/>
            <person name="Ng V."/>
            <person name="Clum A."/>
            <person name="Steindorff A."/>
            <person name="Ohm R."/>
            <person name="Martin F."/>
            <person name="Silar P."/>
            <person name="Natvig D."/>
            <person name="Lalanne C."/>
            <person name="Gautier V."/>
            <person name="Ament-velasquez S.L."/>
            <person name="Kruys A."/>
            <person name="Hutchinson M.I."/>
            <person name="Powell A.J."/>
            <person name="Barry K."/>
            <person name="Miller A.N."/>
            <person name="Grigoriev I.V."/>
            <person name="Debuchy R."/>
            <person name="Gladieux P."/>
            <person name="Thoren M.H."/>
            <person name="Johannesson H."/>
        </authorList>
    </citation>
    <scope>NUCLEOTIDE SEQUENCE</scope>
    <source>
        <strain evidence="2">SMH3187-1</strain>
    </source>
</reference>
<dbReference type="PANTHER" id="PTHR34414:SF1">
    <property type="entry name" value="SUBTILISIN-LIKE SERINE PROTEASE"/>
    <property type="match status" value="1"/>
</dbReference>
<evidence type="ECO:0000313" key="3">
    <source>
        <dbReference type="Proteomes" id="UP001172155"/>
    </source>
</evidence>
<evidence type="ECO:0000256" key="1">
    <source>
        <dbReference type="SAM" id="Phobius"/>
    </source>
</evidence>
<protein>
    <submittedName>
        <fullName evidence="2">Uncharacterized protein</fullName>
    </submittedName>
</protein>
<comment type="caution">
    <text evidence="2">The sequence shown here is derived from an EMBL/GenBank/DDBJ whole genome shotgun (WGS) entry which is preliminary data.</text>
</comment>
<gene>
    <name evidence="2" type="ORF">B0T18DRAFT_439617</name>
</gene>
<dbReference type="InterPro" id="IPR046536">
    <property type="entry name" value="DUF6601"/>
</dbReference>
<accession>A0AA40EQX1</accession>
<dbReference type="Proteomes" id="UP001172155">
    <property type="component" value="Unassembled WGS sequence"/>
</dbReference>
<evidence type="ECO:0000313" key="2">
    <source>
        <dbReference type="EMBL" id="KAK0743860.1"/>
    </source>
</evidence>
<dbReference type="Pfam" id="PF20246">
    <property type="entry name" value="DUF6601"/>
    <property type="match status" value="1"/>
</dbReference>
<sequence>MQNLYPFTTPIDLYPDLQYKSGVGGTKSLVRTDGLGWLPGAPRVPLHDTDKLVSYINFHLVVSELEQLAPYLFLAATPKSSHVWPLHRYPTKGREIVVDEDPRLHLLWHKDKVYVKPIPPYLLSAAFWDYLQTVDESIFKAALGFMRTYGYLIRYEIDFRKATSAELGLIPTPCHQNQNQTIPLTFEAFSQFLSPFEKVSDDEVSPRYSYGQLRLARVNHLTRLVLWKWSYLPRYSRLADELGYFIAAVLALFSVASIFLNCMQVEIAVMSLTGEETWPGFIAVSRWFPVVMMALILLMLVVLPILAVCILLRQGLFTLLVLRAQRKDRKKARAMSSFVVG</sequence>
<feature type="transmembrane region" description="Helical" evidence="1">
    <location>
        <begin position="290"/>
        <end position="322"/>
    </location>
</feature>
<keyword evidence="1" id="KW-0812">Transmembrane</keyword>
<name>A0AA40EQX1_9PEZI</name>
<keyword evidence="1" id="KW-0472">Membrane</keyword>
<dbReference type="PANTHER" id="PTHR34414">
    <property type="entry name" value="HET DOMAIN-CONTAINING PROTEIN-RELATED"/>
    <property type="match status" value="1"/>
</dbReference>